<feature type="compositionally biased region" description="Acidic residues" evidence="7">
    <location>
        <begin position="482"/>
        <end position="494"/>
    </location>
</feature>
<dbReference type="Gene3D" id="1.25.10.10">
    <property type="entry name" value="Leucine-rich Repeat Variant"/>
    <property type="match status" value="2"/>
</dbReference>
<dbReference type="Pfam" id="PF15017">
    <property type="entry name" value="WRNPLPNID"/>
    <property type="match status" value="1"/>
</dbReference>
<evidence type="ECO:0000313" key="11">
    <source>
        <dbReference type="Proteomes" id="UP000281406"/>
    </source>
</evidence>
<dbReference type="PROSITE" id="PS50077">
    <property type="entry name" value="HEAT_REPEAT"/>
    <property type="match status" value="1"/>
</dbReference>
<keyword evidence="1" id="KW-0489">Methyltransferase</keyword>
<dbReference type="FunFam" id="1.25.10.10:FF:000156">
    <property type="entry name" value="Serine/threonine-protein phosphatase 4 regulatory subunit 1"/>
    <property type="match status" value="1"/>
</dbReference>
<comment type="similarity">
    <text evidence="5">Belongs to the class I-like SAM-binding methyltransferase superfamily. Cation-dependent O-methyltransferase family.</text>
</comment>
<dbReference type="InterPro" id="IPR016024">
    <property type="entry name" value="ARM-type_fold"/>
</dbReference>
<feature type="domain" description="Putative WW-binding" evidence="9">
    <location>
        <begin position="515"/>
        <end position="544"/>
    </location>
</feature>
<dbReference type="GO" id="GO:0019888">
    <property type="term" value="F:protein phosphatase regulator activity"/>
    <property type="evidence" value="ECO:0007669"/>
    <property type="project" value="TreeGrafter"/>
</dbReference>
<keyword evidence="4" id="KW-0677">Repeat</keyword>
<keyword evidence="2" id="KW-0808">Transferase</keyword>
<feature type="region of interest" description="Disordered" evidence="7">
    <location>
        <begin position="598"/>
        <end position="646"/>
    </location>
</feature>
<dbReference type="Gene3D" id="3.40.50.150">
    <property type="entry name" value="Vaccinia Virus protein VP39"/>
    <property type="match status" value="1"/>
</dbReference>
<dbReference type="InterPro" id="IPR002935">
    <property type="entry name" value="SAM_O-MeTrfase"/>
</dbReference>
<dbReference type="Pfam" id="PF02985">
    <property type="entry name" value="HEAT"/>
    <property type="match status" value="2"/>
</dbReference>
<gene>
    <name evidence="10" type="ORF">DPX16_2334</name>
</gene>
<dbReference type="GO" id="GO:0032259">
    <property type="term" value="P:methylation"/>
    <property type="evidence" value="ECO:0007669"/>
    <property type="project" value="UniProtKB-KW"/>
</dbReference>
<dbReference type="InterPro" id="IPR029063">
    <property type="entry name" value="SAM-dependent_MTases_sf"/>
</dbReference>
<feature type="chain" id="PRO_5018213929" evidence="8">
    <location>
        <begin position="22"/>
        <end position="983"/>
    </location>
</feature>
<accession>A0A3N0YGN7</accession>
<keyword evidence="3" id="KW-0949">S-adenosyl-L-methionine</keyword>
<dbReference type="InterPro" id="IPR021133">
    <property type="entry name" value="HEAT_type_2"/>
</dbReference>
<feature type="compositionally biased region" description="Acidic residues" evidence="7">
    <location>
        <begin position="455"/>
        <end position="464"/>
    </location>
</feature>
<feature type="repeat" description="HEAT" evidence="6">
    <location>
        <begin position="899"/>
        <end position="922"/>
    </location>
</feature>
<evidence type="ECO:0000256" key="7">
    <source>
        <dbReference type="SAM" id="MobiDB-lite"/>
    </source>
</evidence>
<dbReference type="PANTHER" id="PTHR10648">
    <property type="entry name" value="SERINE/THREONINE-PROTEIN PHOSPHATASE PP2A 65 KDA REGULATORY SUBUNIT"/>
    <property type="match status" value="1"/>
</dbReference>
<dbReference type="InterPro" id="IPR033461">
    <property type="entry name" value="WRNPLPNID"/>
</dbReference>
<dbReference type="Pfam" id="PF01596">
    <property type="entry name" value="Methyltransf_3"/>
    <property type="match status" value="1"/>
</dbReference>
<evidence type="ECO:0000256" key="2">
    <source>
        <dbReference type="ARBA" id="ARBA00022679"/>
    </source>
</evidence>
<dbReference type="AlphaFoldDB" id="A0A3N0YGN7"/>
<evidence type="ECO:0000256" key="4">
    <source>
        <dbReference type="ARBA" id="ARBA00022737"/>
    </source>
</evidence>
<feature type="compositionally biased region" description="Basic and acidic residues" evidence="7">
    <location>
        <begin position="610"/>
        <end position="621"/>
    </location>
</feature>
<keyword evidence="8" id="KW-0732">Signal</keyword>
<dbReference type="PANTHER" id="PTHR10648:SF8">
    <property type="entry name" value="SERINE_THREONINE-PROTEIN PHOSPHATASE 4 REGULATORY SUBUNIT 1"/>
    <property type="match status" value="1"/>
</dbReference>
<dbReference type="InterPro" id="IPR051023">
    <property type="entry name" value="PP2A_Regulatory_Subunit_A"/>
</dbReference>
<evidence type="ECO:0000256" key="5">
    <source>
        <dbReference type="ARBA" id="ARBA00023453"/>
    </source>
</evidence>
<dbReference type="InterPro" id="IPR000357">
    <property type="entry name" value="HEAT"/>
</dbReference>
<dbReference type="SUPFAM" id="SSF53335">
    <property type="entry name" value="S-adenosyl-L-methionine-dependent methyltransferases"/>
    <property type="match status" value="1"/>
</dbReference>
<dbReference type="GO" id="GO:0008171">
    <property type="term" value="F:O-methyltransferase activity"/>
    <property type="evidence" value="ECO:0007669"/>
    <property type="project" value="InterPro"/>
</dbReference>
<protein>
    <submittedName>
        <fullName evidence="10">Serine/threonine-protein phosphatase 4 regulatory subunit 1</fullName>
    </submittedName>
</protein>
<evidence type="ECO:0000256" key="3">
    <source>
        <dbReference type="ARBA" id="ARBA00022691"/>
    </source>
</evidence>
<dbReference type="GO" id="GO:0005737">
    <property type="term" value="C:cytoplasm"/>
    <property type="evidence" value="ECO:0007669"/>
    <property type="project" value="TreeGrafter"/>
</dbReference>
<dbReference type="SUPFAM" id="SSF48371">
    <property type="entry name" value="ARM repeat"/>
    <property type="match status" value="1"/>
</dbReference>
<feature type="compositionally biased region" description="Polar residues" evidence="7">
    <location>
        <begin position="599"/>
        <end position="609"/>
    </location>
</feature>
<evidence type="ECO:0000259" key="9">
    <source>
        <dbReference type="Pfam" id="PF15017"/>
    </source>
</evidence>
<evidence type="ECO:0000313" key="10">
    <source>
        <dbReference type="EMBL" id="ROL45409.1"/>
    </source>
</evidence>
<feature type="compositionally biased region" description="Low complexity" evidence="7">
    <location>
        <begin position="430"/>
        <end position="448"/>
    </location>
</feature>
<reference evidence="10 11" key="1">
    <citation type="submission" date="2018-10" db="EMBL/GenBank/DDBJ databases">
        <title>Genome assembly for a Yunnan-Guizhou Plateau 3E fish, Anabarilius grahami (Regan), and its evolutionary and genetic applications.</title>
        <authorList>
            <person name="Jiang W."/>
        </authorList>
    </citation>
    <scope>NUCLEOTIDE SEQUENCE [LARGE SCALE GENOMIC DNA]</scope>
    <source>
        <strain evidence="10">AG-KIZ</strain>
        <tissue evidence="10">Muscle</tissue>
    </source>
</reference>
<organism evidence="10 11">
    <name type="scientific">Anabarilius grahami</name>
    <name type="common">Kanglang fish</name>
    <name type="synonym">Barilius grahami</name>
    <dbReference type="NCBI Taxonomy" id="495550"/>
    <lineage>
        <taxon>Eukaryota</taxon>
        <taxon>Metazoa</taxon>
        <taxon>Chordata</taxon>
        <taxon>Craniata</taxon>
        <taxon>Vertebrata</taxon>
        <taxon>Euteleostomi</taxon>
        <taxon>Actinopterygii</taxon>
        <taxon>Neopterygii</taxon>
        <taxon>Teleostei</taxon>
        <taxon>Ostariophysi</taxon>
        <taxon>Cypriniformes</taxon>
        <taxon>Xenocyprididae</taxon>
        <taxon>Xenocypridinae</taxon>
        <taxon>Xenocypridinae incertae sedis</taxon>
        <taxon>Anabarilius</taxon>
    </lineage>
</organism>
<feature type="signal peptide" evidence="8">
    <location>
        <begin position="1"/>
        <end position="21"/>
    </location>
</feature>
<feature type="region of interest" description="Disordered" evidence="7">
    <location>
        <begin position="424"/>
        <end position="513"/>
    </location>
</feature>
<dbReference type="EMBL" id="RJVU01042591">
    <property type="protein sequence ID" value="ROL45409.1"/>
    <property type="molecule type" value="Genomic_DNA"/>
</dbReference>
<dbReference type="OrthoDB" id="340346at2759"/>
<name>A0A3N0YGN7_ANAGA</name>
<evidence type="ECO:0000256" key="6">
    <source>
        <dbReference type="PROSITE-ProRule" id="PRU00103"/>
    </source>
</evidence>
<dbReference type="Proteomes" id="UP000281406">
    <property type="component" value="Unassembled WGS sequence"/>
</dbReference>
<evidence type="ECO:0000256" key="8">
    <source>
        <dbReference type="SAM" id="SignalP"/>
    </source>
</evidence>
<comment type="caution">
    <text evidence="10">The sequence shown here is derived from an EMBL/GenBank/DDBJ whole genome shotgun (WGS) entry which is preliminary data.</text>
</comment>
<proteinExistence type="inferred from homology"/>
<keyword evidence="11" id="KW-1185">Reference proteome</keyword>
<dbReference type="InterPro" id="IPR011989">
    <property type="entry name" value="ARM-like"/>
</dbReference>
<sequence length="983" mass="109386">MSLLVFSVPLLLVVAVMKALSRSPLSALCRQVYSGILKLSHRKVCVSSTHAFVFSNCTHGQAQSVLLTFDLYSTTHASSNIGPQKGAFLDEIVAREAPLRVLELGTHCGYASVRILRLLPPSGKLLTVELDPLTADRGEEIILVAGFKNQQDSQEDTDGFGVDGYSSESDAIIIPSVLDFVTQDEMLTPLGRLDKYISSENVFNRQMVARSLLDTLRAVSEDERECVSVLERIDRLADDSEPTVRAELMEQIPHIAIFCQENRPSIPFAFSKYLLPIVVRYLADQNNLVRKTSQAALLVLLEQELIERGDVENLVCPVLVDLTAPDSNDDVKTEAMALPRFFQLCSDNVWGVRKACAECFMTVSSATSPEVRRTKLSSLFISLISDPSRWVRQAAFQSLGQFISTFASPSSNVGQYFRDEGSWSGAQTHSTNADAAGSSSAAETSAASHNPSGCEEQDVAEEGGGEQTAEVLTADDSKCLPEETEASSGADEDSPASAQDDPSPSPAPQDEQELFNSFHYWRTPIPEIDLDLELLEEEKEKRPSAPALGRKQLEELIENLEPHIDDPDVKAQVDVLTAALRATALDSGLEDAFLEPRAAQSNPFSSQHSSELHSDDTQRRDDDDDSDVSDSSVNPEDERKSKQQDVVPQALLDQYLSMTDPSRAQTVDMEIAKHCAYSLPGVALTLGRQNWHCLRDTYETLASDMQVRRTLAFSIHELALILGDQLTAAHLVPIFNSFLKDLDEVRIGVLKHLYDFLKLLHQDTRRKYLYQLQEFLVTDNSRNWRFRSELAEYDCAALWQLVLLLELYSAQDVHDYLRPLAFCLCTDRVSSVRWTSYRLVSEIIRKLSSCSSLLGSFLGELVEKFCHSQKWSGRQAFAFVCQLSIEEECLTLDQFSEHLLPPLLQLATDPVPNVRVLLAKTLRQTLLEREYFLNSAGCQQEALEHTLVALQTDVDKDVKYFASVHPGSTRLNEDAMSTTSSTY</sequence>
<evidence type="ECO:0000256" key="1">
    <source>
        <dbReference type="ARBA" id="ARBA00022603"/>
    </source>
</evidence>